<dbReference type="AlphaFoldDB" id="A0A1Y2C4C4"/>
<dbReference type="InterPro" id="IPR036414">
    <property type="entry name" value="YaeB_N_sf"/>
</dbReference>
<dbReference type="SUPFAM" id="SSF118196">
    <property type="entry name" value="YaeB-like"/>
    <property type="match status" value="1"/>
</dbReference>
<protein>
    <recommendedName>
        <fullName evidence="3">TsaA-like domain-containing protein</fullName>
    </recommendedName>
</protein>
<reference evidence="4 5" key="1">
    <citation type="submission" date="2016-07" db="EMBL/GenBank/DDBJ databases">
        <title>Pervasive Adenine N6-methylation of Active Genes in Fungi.</title>
        <authorList>
            <consortium name="DOE Joint Genome Institute"/>
            <person name="Mondo S.J."/>
            <person name="Dannebaum R.O."/>
            <person name="Kuo R.C."/>
            <person name="Labutti K."/>
            <person name="Haridas S."/>
            <person name="Kuo A."/>
            <person name="Salamov A."/>
            <person name="Ahrendt S.R."/>
            <person name="Lipzen A."/>
            <person name="Sullivan W."/>
            <person name="Andreopoulos W.B."/>
            <person name="Clum A."/>
            <person name="Lindquist E."/>
            <person name="Daum C."/>
            <person name="Ramamoorthy G.K."/>
            <person name="Gryganskyi A."/>
            <person name="Culley D."/>
            <person name="Magnuson J.K."/>
            <person name="James T.Y."/>
            <person name="O'Malley M.A."/>
            <person name="Stajich J.E."/>
            <person name="Spatafora J.W."/>
            <person name="Visel A."/>
            <person name="Grigoriev I.V."/>
        </authorList>
    </citation>
    <scope>NUCLEOTIDE SEQUENCE [LARGE SCALE GENOMIC DNA]</scope>
    <source>
        <strain evidence="4 5">JEL800</strain>
    </source>
</reference>
<keyword evidence="5" id="KW-1185">Reference proteome</keyword>
<dbReference type="Proteomes" id="UP000193642">
    <property type="component" value="Unassembled WGS sequence"/>
</dbReference>
<dbReference type="CDD" id="cd09281">
    <property type="entry name" value="UPF0066"/>
    <property type="match status" value="1"/>
</dbReference>
<dbReference type="InterPro" id="IPR036413">
    <property type="entry name" value="YaeB-like_sf"/>
</dbReference>
<proteinExistence type="inferred from homology"/>
<gene>
    <name evidence="4" type="ORF">BCR33DRAFT_718539</name>
</gene>
<evidence type="ECO:0000256" key="2">
    <source>
        <dbReference type="ARBA" id="ARBA00033753"/>
    </source>
</evidence>
<evidence type="ECO:0000313" key="4">
    <source>
        <dbReference type="EMBL" id="ORY41869.1"/>
    </source>
</evidence>
<accession>A0A1Y2C4C4</accession>
<dbReference type="NCBIfam" id="TIGR00104">
    <property type="entry name" value="tRNA_TsaA"/>
    <property type="match status" value="1"/>
</dbReference>
<evidence type="ECO:0000313" key="5">
    <source>
        <dbReference type="Proteomes" id="UP000193642"/>
    </source>
</evidence>
<evidence type="ECO:0000259" key="3">
    <source>
        <dbReference type="PROSITE" id="PS51668"/>
    </source>
</evidence>
<dbReference type="PANTHER" id="PTHR12818:SF0">
    <property type="entry name" value="TRNA (ADENINE(37)-N6)-METHYLTRANSFERASE"/>
    <property type="match status" value="1"/>
</dbReference>
<name>A0A1Y2C4C4_9FUNG</name>
<dbReference type="STRING" id="329046.A0A1Y2C4C4"/>
<organism evidence="4 5">
    <name type="scientific">Rhizoclosmatium globosum</name>
    <dbReference type="NCBI Taxonomy" id="329046"/>
    <lineage>
        <taxon>Eukaryota</taxon>
        <taxon>Fungi</taxon>
        <taxon>Fungi incertae sedis</taxon>
        <taxon>Chytridiomycota</taxon>
        <taxon>Chytridiomycota incertae sedis</taxon>
        <taxon>Chytridiomycetes</taxon>
        <taxon>Chytridiales</taxon>
        <taxon>Chytriomycetaceae</taxon>
        <taxon>Rhizoclosmatium</taxon>
    </lineage>
</organism>
<dbReference type="EMBL" id="MCGO01000030">
    <property type="protein sequence ID" value="ORY41869.1"/>
    <property type="molecule type" value="Genomic_DNA"/>
</dbReference>
<sequence>MSFPSATVVGVAAATAVAAYFLSSLFHQREAQRLAASAKTERETRIRMQIALGAAEAKLSAAKATSALTSTSTSSPIDKDAESDSDAGVVLPLKVIGHVATPYSTRNGTPRQPSLVPSARAKLTLHKSIPKSALQCLDQFSHAWIIFHFNQNTNVYKVHKNQFKGTIKPPRLNGASVGVFSTRTPHRPAPIGLSLARILEVNVEKGYVLFEGLDLVHGTPVVDIKPYVAFSDTPASLLVPSYTTPTSSHYSPAWVTKEIENDEEPLTVESVSFTPTATTQLSTVFSKLKKKEKQADGISLYATVSDFTQFIIDNLSLDFRSTRERTDPKLSEYRVTLCDIVVHYHFVDGVKVVVTGAEEVREEYQQPKNIPV</sequence>
<feature type="domain" description="TsaA-like" evidence="3">
    <location>
        <begin position="93"/>
        <end position="236"/>
    </location>
</feature>
<comment type="similarity">
    <text evidence="2">Belongs to the tRNA methyltransferase O family.</text>
</comment>
<dbReference type="PROSITE" id="PS51668">
    <property type="entry name" value="TSAA_2"/>
    <property type="match status" value="1"/>
</dbReference>
<dbReference type="OrthoDB" id="4882at2759"/>
<dbReference type="PANTHER" id="PTHR12818">
    <property type="entry name" value="TRNA (ADENINE(37)-N6)-METHYLTRANSFERASE"/>
    <property type="match status" value="1"/>
</dbReference>
<keyword evidence="1" id="KW-0949">S-adenosyl-L-methionine</keyword>
<dbReference type="Gene3D" id="2.40.30.70">
    <property type="entry name" value="YaeB-like"/>
    <property type="match status" value="1"/>
</dbReference>
<evidence type="ECO:0000256" key="1">
    <source>
        <dbReference type="ARBA" id="ARBA00022691"/>
    </source>
</evidence>
<comment type="caution">
    <text evidence="4">The sequence shown here is derived from an EMBL/GenBank/DDBJ whole genome shotgun (WGS) entry which is preliminary data.</text>
</comment>
<dbReference type="InterPro" id="IPR040372">
    <property type="entry name" value="YaeB-like"/>
</dbReference>
<dbReference type="InterPro" id="IPR023370">
    <property type="entry name" value="TrmO-like_N"/>
</dbReference>
<dbReference type="Pfam" id="PF01980">
    <property type="entry name" value="TrmO_N"/>
    <property type="match status" value="1"/>
</dbReference>